<keyword evidence="5" id="KW-1185">Reference proteome</keyword>
<organism evidence="4 5">
    <name type="scientific">Metaclostridioides mangenotii</name>
    <dbReference type="NCBI Taxonomy" id="1540"/>
    <lineage>
        <taxon>Bacteria</taxon>
        <taxon>Bacillati</taxon>
        <taxon>Bacillota</taxon>
        <taxon>Clostridia</taxon>
        <taxon>Peptostreptococcales</taxon>
        <taxon>Peptostreptococcaceae</taxon>
        <taxon>Metaclostridioides</taxon>
    </lineage>
</organism>
<reference evidence="4 5" key="1">
    <citation type="submission" date="2021-03" db="EMBL/GenBank/DDBJ databases">
        <title>Genomic Encyclopedia of Type Strains, Phase IV (KMG-IV): sequencing the most valuable type-strain genomes for metagenomic binning, comparative biology and taxonomic classification.</title>
        <authorList>
            <person name="Goeker M."/>
        </authorList>
    </citation>
    <scope>NUCLEOTIDE SEQUENCE [LARGE SCALE GENOMIC DNA]</scope>
    <source>
        <strain evidence="4 5">DSM 1289</strain>
    </source>
</reference>
<accession>A0ABS4E6Z2</accession>
<evidence type="ECO:0000256" key="2">
    <source>
        <dbReference type="ARBA" id="ARBA00022801"/>
    </source>
</evidence>
<dbReference type="Proteomes" id="UP000767291">
    <property type="component" value="Unassembled WGS sequence"/>
</dbReference>
<dbReference type="InterPro" id="IPR023562">
    <property type="entry name" value="ClpP/TepA"/>
</dbReference>
<keyword evidence="2" id="KW-0378">Hydrolase</keyword>
<name>A0ABS4E6Z2_9FIRM</name>
<dbReference type="PANTHER" id="PTHR10381">
    <property type="entry name" value="ATP-DEPENDENT CLP PROTEASE PROTEOLYTIC SUBUNIT"/>
    <property type="match status" value="1"/>
</dbReference>
<dbReference type="GO" id="GO:0006508">
    <property type="term" value="P:proteolysis"/>
    <property type="evidence" value="ECO:0007669"/>
    <property type="project" value="UniProtKB-KW"/>
</dbReference>
<keyword evidence="3" id="KW-0720">Serine protease</keyword>
<dbReference type="GO" id="GO:0008233">
    <property type="term" value="F:peptidase activity"/>
    <property type="evidence" value="ECO:0007669"/>
    <property type="project" value="UniProtKB-KW"/>
</dbReference>
<keyword evidence="1 4" id="KW-0645">Protease</keyword>
<dbReference type="Pfam" id="PF00574">
    <property type="entry name" value="CLP_protease"/>
    <property type="match status" value="1"/>
</dbReference>
<proteinExistence type="predicted"/>
<dbReference type="RefSeq" id="WP_209455371.1">
    <property type="nucleotide sequence ID" value="NZ_BAAACS010000017.1"/>
</dbReference>
<dbReference type="EMBL" id="JAGGJX010000001">
    <property type="protein sequence ID" value="MBP1853713.1"/>
    <property type="molecule type" value="Genomic_DNA"/>
</dbReference>
<dbReference type="CDD" id="cd07016">
    <property type="entry name" value="S14_ClpP_1"/>
    <property type="match status" value="1"/>
</dbReference>
<comment type="caution">
    <text evidence="4">The sequence shown here is derived from an EMBL/GenBank/DDBJ whole genome shotgun (WGS) entry which is preliminary data.</text>
</comment>
<dbReference type="Gene3D" id="3.90.226.10">
    <property type="entry name" value="2-enoyl-CoA Hydratase, Chain A, domain 1"/>
    <property type="match status" value="1"/>
</dbReference>
<evidence type="ECO:0000256" key="3">
    <source>
        <dbReference type="ARBA" id="ARBA00022825"/>
    </source>
</evidence>
<evidence type="ECO:0000313" key="4">
    <source>
        <dbReference type="EMBL" id="MBP1853713.1"/>
    </source>
</evidence>
<evidence type="ECO:0000313" key="5">
    <source>
        <dbReference type="Proteomes" id="UP000767291"/>
    </source>
</evidence>
<evidence type="ECO:0000256" key="1">
    <source>
        <dbReference type="ARBA" id="ARBA00022670"/>
    </source>
</evidence>
<dbReference type="PANTHER" id="PTHR10381:SF70">
    <property type="entry name" value="ATP-DEPENDENT CLP PROTEASE PROTEOLYTIC SUBUNIT"/>
    <property type="match status" value="1"/>
</dbReference>
<dbReference type="NCBIfam" id="NF045542">
    <property type="entry name" value="Clp_rel_HeadMat"/>
    <property type="match status" value="1"/>
</dbReference>
<dbReference type="InterPro" id="IPR029045">
    <property type="entry name" value="ClpP/crotonase-like_dom_sf"/>
</dbReference>
<dbReference type="SUPFAM" id="SSF52096">
    <property type="entry name" value="ClpP/crotonase"/>
    <property type="match status" value="1"/>
</dbReference>
<protein>
    <submittedName>
        <fullName evidence="4">ATP-dependent protease ClpP protease subunit</fullName>
    </submittedName>
</protein>
<gene>
    <name evidence="4" type="ORF">J2Z43_000103</name>
</gene>
<sequence>MKTKKIPVKCEVVEKSENEVDFLLYGPIINEKLAWYDDDEYTCPQQVQDKLKKAEGKQINLHINSYGGDAFAGIAICNQLKNYEGKVVAYIDSIAASAASIIAMGADEIIMPNNAMMMVHNAWTWTAGNANELRAEADKLDKINSSVRQSYMDKFVGTEEELIQLLDDESYLTSEECVTLGFANSVYKQEPQQKQELNIKASILNKYKKPEEAKTNILNKFRKEIK</sequence>